<gene>
    <name evidence="7 9" type="primary">mraZ</name>
    <name evidence="9" type="ORF">Mal4_21800</name>
</gene>
<evidence type="ECO:0000256" key="3">
    <source>
        <dbReference type="ARBA" id="ARBA00022737"/>
    </source>
</evidence>
<dbReference type="Proteomes" id="UP000320496">
    <property type="component" value="Chromosome"/>
</dbReference>
<dbReference type="InterPro" id="IPR007159">
    <property type="entry name" value="SpoVT-AbrB_dom"/>
</dbReference>
<dbReference type="AlphaFoldDB" id="A0A517Z5W3"/>
<sequence length="145" mass="16807">MALTGTYQRTLDDKQRLAVPRPMRDELVAGESQDLYLAPEMDQALALFSSAAFERRAKRLEETSRGSQNVRNYLRLYYSQAERVTLDSQGRIRIPERLVGFARLSTEVVLLGVHDHVEVWDRETWDGFLSSHSEEFDRLAEEAFR</sequence>
<dbReference type="InterPro" id="IPR038619">
    <property type="entry name" value="MraZ_sf"/>
</dbReference>
<dbReference type="EMBL" id="CP036275">
    <property type="protein sequence ID" value="QDU37863.1"/>
    <property type="molecule type" value="Genomic_DNA"/>
</dbReference>
<reference evidence="9 10" key="1">
    <citation type="submission" date="2019-02" db="EMBL/GenBank/DDBJ databases">
        <title>Deep-cultivation of Planctomycetes and their phenomic and genomic characterization uncovers novel biology.</title>
        <authorList>
            <person name="Wiegand S."/>
            <person name="Jogler M."/>
            <person name="Boedeker C."/>
            <person name="Pinto D."/>
            <person name="Vollmers J."/>
            <person name="Rivas-Marin E."/>
            <person name="Kohn T."/>
            <person name="Peeters S.H."/>
            <person name="Heuer A."/>
            <person name="Rast P."/>
            <person name="Oberbeckmann S."/>
            <person name="Bunk B."/>
            <person name="Jeske O."/>
            <person name="Meyerdierks A."/>
            <person name="Storesund J.E."/>
            <person name="Kallscheuer N."/>
            <person name="Luecker S."/>
            <person name="Lage O.M."/>
            <person name="Pohl T."/>
            <person name="Merkel B.J."/>
            <person name="Hornburger P."/>
            <person name="Mueller R.-W."/>
            <person name="Bruemmer F."/>
            <person name="Labrenz M."/>
            <person name="Spormann A.M."/>
            <person name="Op den Camp H."/>
            <person name="Overmann J."/>
            <person name="Amann R."/>
            <person name="Jetten M.S.M."/>
            <person name="Mascher T."/>
            <person name="Medema M.H."/>
            <person name="Devos D.P."/>
            <person name="Kaster A.-K."/>
            <person name="Ovreas L."/>
            <person name="Rohde M."/>
            <person name="Galperin M.Y."/>
            <person name="Jogler C."/>
        </authorList>
    </citation>
    <scope>NUCLEOTIDE SEQUENCE [LARGE SCALE GENOMIC DNA]</scope>
    <source>
        <strain evidence="9 10">Mal4</strain>
    </source>
</reference>
<accession>A0A517Z5W3</accession>
<keyword evidence="5 7" id="KW-0238">DNA-binding</keyword>
<evidence type="ECO:0000256" key="1">
    <source>
        <dbReference type="ARBA" id="ARBA00013860"/>
    </source>
</evidence>
<dbReference type="InterPro" id="IPR035644">
    <property type="entry name" value="MraZ_C"/>
</dbReference>
<dbReference type="InterPro" id="IPR003444">
    <property type="entry name" value="MraZ"/>
</dbReference>
<comment type="similarity">
    <text evidence="7">Belongs to the MraZ family.</text>
</comment>
<dbReference type="OrthoDB" id="9807753at2"/>
<dbReference type="PANTHER" id="PTHR34701">
    <property type="entry name" value="TRANSCRIPTIONAL REGULATOR MRAZ"/>
    <property type="match status" value="1"/>
</dbReference>
<dbReference type="Gene3D" id="3.40.1550.20">
    <property type="entry name" value="Transcriptional regulator MraZ domain"/>
    <property type="match status" value="1"/>
</dbReference>
<dbReference type="InterPro" id="IPR020603">
    <property type="entry name" value="MraZ_dom"/>
</dbReference>
<keyword evidence="3" id="KW-0677">Repeat</keyword>
<feature type="domain" description="SpoVT-AbrB" evidence="8">
    <location>
        <begin position="6"/>
        <end position="52"/>
    </location>
</feature>
<evidence type="ECO:0000256" key="7">
    <source>
        <dbReference type="HAMAP-Rule" id="MF_01008"/>
    </source>
</evidence>
<dbReference type="GO" id="GO:0005737">
    <property type="term" value="C:cytoplasm"/>
    <property type="evidence" value="ECO:0007669"/>
    <property type="project" value="UniProtKB-UniRule"/>
</dbReference>
<dbReference type="GO" id="GO:0003700">
    <property type="term" value="F:DNA-binding transcription factor activity"/>
    <property type="evidence" value="ECO:0007669"/>
    <property type="project" value="UniProtKB-UniRule"/>
</dbReference>
<evidence type="ECO:0000256" key="2">
    <source>
        <dbReference type="ARBA" id="ARBA00022490"/>
    </source>
</evidence>
<feature type="domain" description="SpoVT-AbrB" evidence="8">
    <location>
        <begin position="81"/>
        <end position="124"/>
    </location>
</feature>
<dbReference type="CDD" id="cd16320">
    <property type="entry name" value="MraZ_N"/>
    <property type="match status" value="1"/>
</dbReference>
<evidence type="ECO:0000256" key="5">
    <source>
        <dbReference type="ARBA" id="ARBA00023125"/>
    </source>
</evidence>
<evidence type="ECO:0000313" key="10">
    <source>
        <dbReference type="Proteomes" id="UP000320496"/>
    </source>
</evidence>
<dbReference type="RefSeq" id="WP_145369122.1">
    <property type="nucleotide sequence ID" value="NZ_CP036275.1"/>
</dbReference>
<proteinExistence type="inferred from homology"/>
<organism evidence="9 10">
    <name type="scientific">Maioricimonas rarisocia</name>
    <dbReference type="NCBI Taxonomy" id="2528026"/>
    <lineage>
        <taxon>Bacteria</taxon>
        <taxon>Pseudomonadati</taxon>
        <taxon>Planctomycetota</taxon>
        <taxon>Planctomycetia</taxon>
        <taxon>Planctomycetales</taxon>
        <taxon>Planctomycetaceae</taxon>
        <taxon>Maioricimonas</taxon>
    </lineage>
</organism>
<dbReference type="PROSITE" id="PS51740">
    <property type="entry name" value="SPOVT_ABRB"/>
    <property type="match status" value="2"/>
</dbReference>
<dbReference type="CDD" id="cd16321">
    <property type="entry name" value="MraZ_C"/>
    <property type="match status" value="1"/>
</dbReference>
<name>A0A517Z5W3_9PLAN</name>
<dbReference type="Pfam" id="PF02381">
    <property type="entry name" value="MraZ"/>
    <property type="match status" value="1"/>
</dbReference>
<keyword evidence="10" id="KW-1185">Reference proteome</keyword>
<evidence type="ECO:0000313" key="9">
    <source>
        <dbReference type="EMBL" id="QDU37863.1"/>
    </source>
</evidence>
<comment type="subunit">
    <text evidence="7">Forms oligomers.</text>
</comment>
<dbReference type="PANTHER" id="PTHR34701:SF1">
    <property type="entry name" value="TRANSCRIPTIONAL REGULATOR MRAZ"/>
    <property type="match status" value="1"/>
</dbReference>
<dbReference type="GO" id="GO:0000976">
    <property type="term" value="F:transcription cis-regulatory region binding"/>
    <property type="evidence" value="ECO:0007669"/>
    <property type="project" value="TreeGrafter"/>
</dbReference>
<evidence type="ECO:0000256" key="4">
    <source>
        <dbReference type="ARBA" id="ARBA00023015"/>
    </source>
</evidence>
<dbReference type="HAMAP" id="MF_01008">
    <property type="entry name" value="MraZ"/>
    <property type="match status" value="1"/>
</dbReference>
<keyword evidence="4 7" id="KW-0805">Transcription regulation</keyword>
<comment type="subcellular location">
    <subcellularLocation>
        <location evidence="7">Cytoplasm</location>
        <location evidence="7">Nucleoid</location>
    </subcellularLocation>
</comment>
<keyword evidence="6 7" id="KW-0804">Transcription</keyword>
<evidence type="ECO:0000259" key="8">
    <source>
        <dbReference type="PROSITE" id="PS51740"/>
    </source>
</evidence>
<dbReference type="InterPro" id="IPR035642">
    <property type="entry name" value="MraZ_N"/>
</dbReference>
<evidence type="ECO:0000256" key="6">
    <source>
        <dbReference type="ARBA" id="ARBA00023163"/>
    </source>
</evidence>
<dbReference type="InterPro" id="IPR037914">
    <property type="entry name" value="SpoVT-AbrB_sf"/>
</dbReference>
<dbReference type="GO" id="GO:2000143">
    <property type="term" value="P:negative regulation of DNA-templated transcription initiation"/>
    <property type="evidence" value="ECO:0007669"/>
    <property type="project" value="TreeGrafter"/>
</dbReference>
<protein>
    <recommendedName>
        <fullName evidence="1 7">Transcriptional regulator MraZ</fullName>
    </recommendedName>
</protein>
<dbReference type="GO" id="GO:0009295">
    <property type="term" value="C:nucleoid"/>
    <property type="evidence" value="ECO:0007669"/>
    <property type="project" value="UniProtKB-SubCell"/>
</dbReference>
<dbReference type="SUPFAM" id="SSF89447">
    <property type="entry name" value="AbrB/MazE/MraZ-like"/>
    <property type="match status" value="1"/>
</dbReference>
<dbReference type="KEGG" id="mri:Mal4_21800"/>
<keyword evidence="2 7" id="KW-0963">Cytoplasm</keyword>